<dbReference type="InterPro" id="IPR010982">
    <property type="entry name" value="Lambda_DNA-bd_dom_sf"/>
</dbReference>
<protein>
    <submittedName>
        <fullName evidence="3">Helix-turn-helix transcriptional regulator</fullName>
    </submittedName>
</protein>
<dbReference type="SUPFAM" id="SSF47413">
    <property type="entry name" value="lambda repressor-like DNA-binding domains"/>
    <property type="match status" value="1"/>
</dbReference>
<dbReference type="InterPro" id="IPR001387">
    <property type="entry name" value="Cro/C1-type_HTH"/>
</dbReference>
<dbReference type="SMART" id="SM00530">
    <property type="entry name" value="HTH_XRE"/>
    <property type="match status" value="1"/>
</dbReference>
<sequence>MMEIGRTIRRARQAMGLTQRELARRAGIGQSHVLRVEQGSDARLSTLQKLAEALGAEWVMLPLQTSPMAQHMGNLAWRRMGRPEMVSNADEEDGAEDMLFTIENTAEEP</sequence>
<feature type="domain" description="HTH cro/C1-type" evidence="2">
    <location>
        <begin position="8"/>
        <end position="61"/>
    </location>
</feature>
<dbReference type="Gene3D" id="1.10.260.40">
    <property type="entry name" value="lambda repressor-like DNA-binding domains"/>
    <property type="match status" value="1"/>
</dbReference>
<evidence type="ECO:0000313" key="4">
    <source>
        <dbReference type="Proteomes" id="UP000755654"/>
    </source>
</evidence>
<dbReference type="RefSeq" id="WP_215883772.1">
    <property type="nucleotide sequence ID" value="NZ_JAAOMP010000090.1"/>
</dbReference>
<proteinExistence type="predicted"/>
<evidence type="ECO:0000259" key="2">
    <source>
        <dbReference type="PROSITE" id="PS50943"/>
    </source>
</evidence>
<dbReference type="PROSITE" id="PS50943">
    <property type="entry name" value="HTH_CROC1"/>
    <property type="match status" value="1"/>
</dbReference>
<dbReference type="EMBL" id="JAAOMP010000090">
    <property type="protein sequence ID" value="MBU2760129.1"/>
    <property type="molecule type" value="Genomic_DNA"/>
</dbReference>
<evidence type="ECO:0000313" key="3">
    <source>
        <dbReference type="EMBL" id="MBU2760129.1"/>
    </source>
</evidence>
<keyword evidence="4" id="KW-1185">Reference proteome</keyword>
<dbReference type="Proteomes" id="UP000755654">
    <property type="component" value="Unassembled WGS sequence"/>
</dbReference>
<dbReference type="CDD" id="cd00093">
    <property type="entry name" value="HTH_XRE"/>
    <property type="match status" value="1"/>
</dbReference>
<organism evidence="3 4">
    <name type="scientific">Acidithiobacillus sulfurivorans</name>
    <dbReference type="NCBI Taxonomy" id="1958756"/>
    <lineage>
        <taxon>Bacteria</taxon>
        <taxon>Pseudomonadati</taxon>
        <taxon>Pseudomonadota</taxon>
        <taxon>Acidithiobacillia</taxon>
        <taxon>Acidithiobacillales</taxon>
        <taxon>Acidithiobacillaceae</taxon>
        <taxon>Acidithiobacillus</taxon>
    </lineage>
</organism>
<feature type="region of interest" description="Disordered" evidence="1">
    <location>
        <begin position="87"/>
        <end position="109"/>
    </location>
</feature>
<accession>A0ABS5ZZM4</accession>
<name>A0ABS5ZZM4_9PROT</name>
<comment type="caution">
    <text evidence="3">The sequence shown here is derived from an EMBL/GenBank/DDBJ whole genome shotgun (WGS) entry which is preliminary data.</text>
</comment>
<dbReference type="Pfam" id="PF01381">
    <property type="entry name" value="HTH_3"/>
    <property type="match status" value="1"/>
</dbReference>
<evidence type="ECO:0000256" key="1">
    <source>
        <dbReference type="SAM" id="MobiDB-lite"/>
    </source>
</evidence>
<reference evidence="3 4" key="1">
    <citation type="journal article" date="2021" name="ISME J.">
        <title>Genomic evolution of the class Acidithiobacillia: deep-branching Proteobacteria living in extreme acidic conditions.</title>
        <authorList>
            <person name="Moya-Beltran A."/>
            <person name="Beard S."/>
            <person name="Rojas-Villalobos C."/>
            <person name="Issotta F."/>
            <person name="Gallardo Y."/>
            <person name="Ulloa R."/>
            <person name="Giaveno A."/>
            <person name="Degli Esposti M."/>
            <person name="Johnson D.B."/>
            <person name="Quatrini R."/>
        </authorList>
    </citation>
    <scope>NUCLEOTIDE SEQUENCE [LARGE SCALE GENOMIC DNA]</scope>
    <source>
        <strain evidence="3 4">RW2</strain>
    </source>
</reference>
<gene>
    <name evidence="3" type="ORF">HAP95_08185</name>
</gene>